<reference evidence="2 3" key="1">
    <citation type="journal article" date="2018" name="BMC Genomics">
        <title>Genomic comparison of Trypanosoma conorhini and Trypanosoma rangeli to Trypanosoma cruzi strains of high and low virulence.</title>
        <authorList>
            <person name="Bradwell K.R."/>
            <person name="Koparde V.N."/>
            <person name="Matveyev A.V."/>
            <person name="Serrano M.G."/>
            <person name="Alves J.M."/>
            <person name="Parikh H."/>
            <person name="Huang B."/>
            <person name="Lee V."/>
            <person name="Espinosa-Alvarez O."/>
            <person name="Ortiz P.A."/>
            <person name="Costa-Martins A.G."/>
            <person name="Teixeira M.M."/>
            <person name="Buck G.A."/>
        </authorList>
    </citation>
    <scope>NUCLEOTIDE SEQUENCE [LARGE SCALE GENOMIC DNA]</scope>
    <source>
        <strain evidence="2 3">AM80</strain>
    </source>
</reference>
<dbReference type="GeneID" id="40330263"/>
<feature type="transmembrane region" description="Helical" evidence="1">
    <location>
        <begin position="36"/>
        <end position="56"/>
    </location>
</feature>
<dbReference type="Proteomes" id="UP000283634">
    <property type="component" value="Unassembled WGS sequence"/>
</dbReference>
<gene>
    <name evidence="2" type="ORF">TraAM80_06330</name>
</gene>
<keyword evidence="1" id="KW-0472">Membrane</keyword>
<accession>A0A3R7MAV1</accession>
<protein>
    <submittedName>
        <fullName evidence="2">Uncharacterized protein</fullName>
    </submittedName>
</protein>
<keyword evidence="1" id="KW-1133">Transmembrane helix</keyword>
<dbReference type="AlphaFoldDB" id="A0A3R7MAV1"/>
<dbReference type="RefSeq" id="XP_029236980.1">
    <property type="nucleotide sequence ID" value="XM_029383180.1"/>
</dbReference>
<evidence type="ECO:0000313" key="3">
    <source>
        <dbReference type="Proteomes" id="UP000283634"/>
    </source>
</evidence>
<organism evidence="2 3">
    <name type="scientific">Trypanosoma rangeli</name>
    <dbReference type="NCBI Taxonomy" id="5698"/>
    <lineage>
        <taxon>Eukaryota</taxon>
        <taxon>Discoba</taxon>
        <taxon>Euglenozoa</taxon>
        <taxon>Kinetoplastea</taxon>
        <taxon>Metakinetoplastina</taxon>
        <taxon>Trypanosomatida</taxon>
        <taxon>Trypanosomatidae</taxon>
        <taxon>Trypanosoma</taxon>
        <taxon>Herpetosoma</taxon>
    </lineage>
</organism>
<evidence type="ECO:0000313" key="2">
    <source>
        <dbReference type="EMBL" id="RNF02546.1"/>
    </source>
</evidence>
<evidence type="ECO:0000256" key="1">
    <source>
        <dbReference type="SAM" id="Phobius"/>
    </source>
</evidence>
<dbReference type="EMBL" id="MKGL01000228">
    <property type="protein sequence ID" value="RNF02546.1"/>
    <property type="molecule type" value="Genomic_DNA"/>
</dbReference>
<proteinExistence type="predicted"/>
<keyword evidence="3" id="KW-1185">Reference proteome</keyword>
<sequence length="130" mass="14003">MEEVCGLRQPYARNRVVLKHLSLVVRDVGFCCFKDAAVEAVACVCFFFCLVFFRLITSLLITATAALHTGKGLAAAGAASLKNATLSAHTESSGKSFAVCCLNTSCVLLAGWLRWITRILGVWVVGAWAF</sequence>
<comment type="caution">
    <text evidence="2">The sequence shown here is derived from an EMBL/GenBank/DDBJ whole genome shotgun (WGS) entry which is preliminary data.</text>
</comment>
<keyword evidence="1" id="KW-0812">Transmembrane</keyword>
<name>A0A3R7MAV1_TRYRA</name>